<evidence type="ECO:0000313" key="12">
    <source>
        <dbReference type="Proteomes" id="UP001302719"/>
    </source>
</evidence>
<dbReference type="SUPFAM" id="SSF52833">
    <property type="entry name" value="Thioredoxin-like"/>
    <property type="match status" value="1"/>
</dbReference>
<dbReference type="RefSeq" id="WP_312641866.1">
    <property type="nucleotide sequence ID" value="NZ_CP116967.1"/>
</dbReference>
<sequence length="115" mass="12575">MSDLVAKADAANWDGEVLKSSEVVMVDFWAVWCGPCQMVAPIVDELAQEYQGKLKVMKLNTDDAPEVAGKYQIMSIPSILFFKGGQVVEKIVGARPKQQFKQVIDSLLAQSTSPA</sequence>
<comment type="similarity">
    <text evidence="1 7">Belongs to the thioredoxin family.</text>
</comment>
<keyword evidence="2" id="KW-0813">Transport</keyword>
<dbReference type="CDD" id="cd02947">
    <property type="entry name" value="TRX_family"/>
    <property type="match status" value="1"/>
</dbReference>
<protein>
    <recommendedName>
        <fullName evidence="6 7">Thioredoxin</fullName>
    </recommendedName>
</protein>
<dbReference type="KEGG" id="nall:PP769_15795"/>
<dbReference type="PIRSF" id="PIRSF000077">
    <property type="entry name" value="Thioredoxin"/>
    <property type="match status" value="1"/>
</dbReference>
<dbReference type="InterPro" id="IPR017937">
    <property type="entry name" value="Thioredoxin_CS"/>
</dbReference>
<dbReference type="PROSITE" id="PS00194">
    <property type="entry name" value="THIOREDOXIN_1"/>
    <property type="match status" value="1"/>
</dbReference>
<dbReference type="PANTHER" id="PTHR45663">
    <property type="entry name" value="GEO12009P1"/>
    <property type="match status" value="1"/>
</dbReference>
<evidence type="ECO:0000313" key="11">
    <source>
        <dbReference type="EMBL" id="WNM57416.1"/>
    </source>
</evidence>
<dbReference type="PANTHER" id="PTHR45663:SF11">
    <property type="entry name" value="GEO12009P1"/>
    <property type="match status" value="1"/>
</dbReference>
<dbReference type="FunFam" id="3.40.30.10:FF:000001">
    <property type="entry name" value="Thioredoxin"/>
    <property type="match status" value="1"/>
</dbReference>
<keyword evidence="3" id="KW-0249">Electron transport</keyword>
<evidence type="ECO:0000259" key="10">
    <source>
        <dbReference type="PROSITE" id="PS51352"/>
    </source>
</evidence>
<dbReference type="GO" id="GO:0045454">
    <property type="term" value="P:cell redox homeostasis"/>
    <property type="evidence" value="ECO:0007669"/>
    <property type="project" value="TreeGrafter"/>
</dbReference>
<reference evidence="11 12" key="1">
    <citation type="submission" date="2023-01" db="EMBL/GenBank/DDBJ databases">
        <title>Cultivation and genomic characterization of new, ubiquitous marine nitrite-oxidizing bacteria from the Nitrospirales.</title>
        <authorList>
            <person name="Mueller A.J."/>
            <person name="Daebeler A."/>
            <person name="Herbold C.W."/>
            <person name="Kirkegaard R.H."/>
            <person name="Daims H."/>
        </authorList>
    </citation>
    <scope>NUCLEOTIDE SEQUENCE [LARGE SCALE GENOMIC DNA]</scope>
    <source>
        <strain evidence="11 12">VA</strain>
    </source>
</reference>
<dbReference type="Proteomes" id="UP001302719">
    <property type="component" value="Chromosome"/>
</dbReference>
<keyword evidence="12" id="KW-1185">Reference proteome</keyword>
<evidence type="ECO:0000256" key="9">
    <source>
        <dbReference type="PIRSR" id="PIRSR000077-4"/>
    </source>
</evidence>
<dbReference type="EMBL" id="CP116967">
    <property type="protein sequence ID" value="WNM57416.1"/>
    <property type="molecule type" value="Genomic_DNA"/>
</dbReference>
<feature type="domain" description="Thioredoxin" evidence="10">
    <location>
        <begin position="1"/>
        <end position="109"/>
    </location>
</feature>
<gene>
    <name evidence="11" type="primary">trxA</name>
    <name evidence="11" type="ORF">PP769_15795</name>
</gene>
<organism evidence="11 12">
    <name type="scientific">Candidatus Nitrospira allomarina</name>
    <dbReference type="NCBI Taxonomy" id="3020900"/>
    <lineage>
        <taxon>Bacteria</taxon>
        <taxon>Pseudomonadati</taxon>
        <taxon>Nitrospirota</taxon>
        <taxon>Nitrospiria</taxon>
        <taxon>Nitrospirales</taxon>
        <taxon>Nitrospiraceae</taxon>
        <taxon>Nitrospira</taxon>
    </lineage>
</organism>
<feature type="site" description="Contributes to redox potential value" evidence="8">
    <location>
        <position position="35"/>
    </location>
</feature>
<feature type="site" description="Contributes to redox potential value" evidence="8">
    <location>
        <position position="34"/>
    </location>
</feature>
<feature type="active site" description="Nucleophile" evidence="8">
    <location>
        <position position="33"/>
    </location>
</feature>
<dbReference type="PRINTS" id="PR00421">
    <property type="entry name" value="THIOREDOXIN"/>
</dbReference>
<evidence type="ECO:0000256" key="1">
    <source>
        <dbReference type="ARBA" id="ARBA00008987"/>
    </source>
</evidence>
<feature type="site" description="Deprotonates C-terminal active site Cys" evidence="8">
    <location>
        <position position="27"/>
    </location>
</feature>
<feature type="disulfide bond" description="Redox-active" evidence="9">
    <location>
        <begin position="33"/>
        <end position="36"/>
    </location>
</feature>
<evidence type="ECO:0000256" key="8">
    <source>
        <dbReference type="PIRSR" id="PIRSR000077-1"/>
    </source>
</evidence>
<dbReference type="InterPro" id="IPR036249">
    <property type="entry name" value="Thioredoxin-like_sf"/>
</dbReference>
<dbReference type="GO" id="GO:0005829">
    <property type="term" value="C:cytosol"/>
    <property type="evidence" value="ECO:0007669"/>
    <property type="project" value="TreeGrafter"/>
</dbReference>
<keyword evidence="5 9" id="KW-0676">Redox-active center</keyword>
<dbReference type="GO" id="GO:0015035">
    <property type="term" value="F:protein-disulfide reductase activity"/>
    <property type="evidence" value="ECO:0007669"/>
    <property type="project" value="UniProtKB-UniRule"/>
</dbReference>
<dbReference type="InterPro" id="IPR013766">
    <property type="entry name" value="Thioredoxin_domain"/>
</dbReference>
<evidence type="ECO:0000256" key="7">
    <source>
        <dbReference type="PIRNR" id="PIRNR000077"/>
    </source>
</evidence>
<evidence type="ECO:0000256" key="6">
    <source>
        <dbReference type="NCBIfam" id="TIGR01068"/>
    </source>
</evidence>
<dbReference type="PROSITE" id="PS51352">
    <property type="entry name" value="THIOREDOXIN_2"/>
    <property type="match status" value="1"/>
</dbReference>
<dbReference type="NCBIfam" id="TIGR01068">
    <property type="entry name" value="thioredoxin"/>
    <property type="match status" value="1"/>
</dbReference>
<evidence type="ECO:0000256" key="3">
    <source>
        <dbReference type="ARBA" id="ARBA00022982"/>
    </source>
</evidence>
<keyword evidence="4 9" id="KW-1015">Disulfide bond</keyword>
<dbReference type="AlphaFoldDB" id="A0AA96GGR5"/>
<dbReference type="InterPro" id="IPR005746">
    <property type="entry name" value="Thioredoxin"/>
</dbReference>
<evidence type="ECO:0000256" key="5">
    <source>
        <dbReference type="ARBA" id="ARBA00023284"/>
    </source>
</evidence>
<dbReference type="Pfam" id="PF00085">
    <property type="entry name" value="Thioredoxin"/>
    <property type="match status" value="1"/>
</dbReference>
<name>A0AA96GGR5_9BACT</name>
<proteinExistence type="inferred from homology"/>
<dbReference type="Gene3D" id="3.40.30.10">
    <property type="entry name" value="Glutaredoxin"/>
    <property type="match status" value="1"/>
</dbReference>
<evidence type="ECO:0000256" key="4">
    <source>
        <dbReference type="ARBA" id="ARBA00023157"/>
    </source>
</evidence>
<feature type="active site" description="Nucleophile" evidence="8">
    <location>
        <position position="36"/>
    </location>
</feature>
<evidence type="ECO:0000256" key="2">
    <source>
        <dbReference type="ARBA" id="ARBA00022448"/>
    </source>
</evidence>
<accession>A0AA96GGR5</accession>